<dbReference type="EMBL" id="JAHXZJ010002237">
    <property type="protein sequence ID" value="KAH0546216.1"/>
    <property type="molecule type" value="Genomic_DNA"/>
</dbReference>
<feature type="region of interest" description="Disordered" evidence="1">
    <location>
        <begin position="98"/>
        <end position="123"/>
    </location>
</feature>
<evidence type="ECO:0000313" key="2">
    <source>
        <dbReference type="EMBL" id="KAH0546216.1"/>
    </source>
</evidence>
<protein>
    <submittedName>
        <fullName evidence="2">Uncharacterized protein</fullName>
    </submittedName>
</protein>
<accession>A0AAV7I821</accession>
<name>A0AAV7I821_COTGL</name>
<dbReference type="Proteomes" id="UP000826195">
    <property type="component" value="Unassembled WGS sequence"/>
</dbReference>
<feature type="region of interest" description="Disordered" evidence="1">
    <location>
        <begin position="1"/>
        <end position="45"/>
    </location>
</feature>
<evidence type="ECO:0000313" key="3">
    <source>
        <dbReference type="Proteomes" id="UP000826195"/>
    </source>
</evidence>
<feature type="compositionally biased region" description="Polar residues" evidence="1">
    <location>
        <begin position="22"/>
        <end position="34"/>
    </location>
</feature>
<comment type="caution">
    <text evidence="2">The sequence shown here is derived from an EMBL/GenBank/DDBJ whole genome shotgun (WGS) entry which is preliminary data.</text>
</comment>
<keyword evidence="3" id="KW-1185">Reference proteome</keyword>
<feature type="compositionally biased region" description="Basic and acidic residues" evidence="1">
    <location>
        <begin position="102"/>
        <end position="113"/>
    </location>
</feature>
<organism evidence="2 3">
    <name type="scientific">Cotesia glomerata</name>
    <name type="common">Lepidopteran parasitic wasp</name>
    <name type="synonym">Apanteles glomeratus</name>
    <dbReference type="NCBI Taxonomy" id="32391"/>
    <lineage>
        <taxon>Eukaryota</taxon>
        <taxon>Metazoa</taxon>
        <taxon>Ecdysozoa</taxon>
        <taxon>Arthropoda</taxon>
        <taxon>Hexapoda</taxon>
        <taxon>Insecta</taxon>
        <taxon>Pterygota</taxon>
        <taxon>Neoptera</taxon>
        <taxon>Endopterygota</taxon>
        <taxon>Hymenoptera</taxon>
        <taxon>Apocrita</taxon>
        <taxon>Ichneumonoidea</taxon>
        <taxon>Braconidae</taxon>
        <taxon>Microgastrinae</taxon>
        <taxon>Cotesia</taxon>
    </lineage>
</organism>
<dbReference type="AlphaFoldDB" id="A0AAV7I821"/>
<reference evidence="2 3" key="1">
    <citation type="journal article" date="2021" name="J. Hered.">
        <title>A chromosome-level genome assembly of the parasitoid wasp, Cotesia glomerata (Hymenoptera: Braconidae).</title>
        <authorList>
            <person name="Pinto B.J."/>
            <person name="Weis J.J."/>
            <person name="Gamble T."/>
            <person name="Ode P.J."/>
            <person name="Paul R."/>
            <person name="Zaspel J.M."/>
        </authorList>
    </citation>
    <scope>NUCLEOTIDE SEQUENCE [LARGE SCALE GENOMIC DNA]</scope>
    <source>
        <strain evidence="2">CgM1</strain>
    </source>
</reference>
<proteinExistence type="predicted"/>
<evidence type="ECO:0000256" key="1">
    <source>
        <dbReference type="SAM" id="MobiDB-lite"/>
    </source>
</evidence>
<sequence>MQLRAHQPATWTTADASKRDWGSQSLTKSPTFKSQPERDGCNAVGRGSQRFQSYLVIYSPRASGNPSCGITQGCVHLDQETASNNRELCLFHHGGLRRNRRKNEDGGRIKEPPGKYVPGGREVGPQYNAAYV</sequence>
<gene>
    <name evidence="2" type="ORF">KQX54_007222</name>
</gene>